<dbReference type="PANTHER" id="PTHR10644">
    <property type="entry name" value="DNA REPAIR/RNA PROCESSING CPSF FAMILY"/>
    <property type="match status" value="1"/>
</dbReference>
<sequence length="1427" mass="159551">MYSYLNENDDSTTVNFSSYGKFLPGKGNQLLTIGAKHLRLFRTNPYTLIPPKDATEEWKQKTKLECVYSCRFMAPVQSFAKAKLPGYPASEALLLAFEGCNVSVVAIDAEDRALSTISLHSFLSEFKRDGFTHHFHEPIVRTDPANRCGAVIVYDRILGILPFDGEFINSFSIPLSDIDHRLENIVDIIFLDGYYEPTLLFLYEPHQTTAGRASVRYDTMHLLGVSVNVFDEQVAIVWQVGSLPMDCNRLVAIPKPLGGVLVIGSNEVIYLNQSVPPCGISLNSCYDNFTKFPLKDLKNMSMTLDAGPAEWIGNNRVALGTMDGRLFVLKLVTDSSETVRSLTLDHVFDTSIAYCMTLCASGRLFIGSRLGDSQLLEFSIEKEESAEEISQEAKRPKVEQSVTADDEDIELYGEQIIEQVATLAADVKEKMVFRELDKLVNIGPIRAMTAGGAHGIGPILQEQDRTDPIFDVITASGNMVNGSICVLQRTVRPDVITSSFLQDAQQLWAVGRREDDSHKYLIVSRTRSSLILELGEDMVELEEPLFLSDEPTVAAGELADGGLAVQVTSLRVALVAEEQQLQQIDLDSNFPVVAASIVDPYVALLTQNGRLMLYQLVLFPNVHLQEIDLSGSAFAEKTVHHRAPLTALSIYRDMSGLMIFSDSADDFYERRTTKPKKKAVSRRGTADSIDIDLYGEEIVPQMPSTAIDEDELLYGDSGSTKKDEGLRKRKRMAEITSVTTGGEESDAIDPNTVEPTYWLILARDSGKVVIHSLPDMRVVYQFLKFGLMPELVTDLMPDEEEKDRKEQEARAEQFENSSVQFRPNERIVEIQIVGMGINQGHPTLLAVIDDQVITYELYKWRNPLIEHLAIGFRRLPLTVTIRSAPFMGQDGRRAEVDVGREIEQHRVIIHPFERVCGVMHGVVLTGAFPCLVLVGAWGGLQCHPMTIDGPISAFTAFNNQNVPNGFLYIARNLQELRIARLQGDIDYELPFPSRKVPIGATVHHVRYIMNSQVYVVTTSVPMKSNKIWVVVNDDKQVETHEKNANFVLPSIPQYTLNLYSAMDWKPVPNTDIKFEEMEVVTACEEVTLRSESTISGMQAYLAVGTINNYGEEVLVRGRIILAEIIDVVPEPGKPTSKHKIKIVYDKEQKGPVTALTSINGLLLSGMAQKVFIWGFRDNDLQGISFLDMHYYVHSLVSIRNLAIACDMHDSMSLIRFQEQFKALSVASRDDRPDVPSPMAAQFLVDNNHLAFLMSDEAGNICMFNYMPETQESNGGERLILRGVLNIGTNVNSWLRIRGHSSLFNVTPVEAKHIMQQQTCLWASLDGSLGIVRPISERQFRRLHFLHQCMSNSVGQYAGLNPKGARGGKPVRPLINATNNKNMVDGELVEQFMHLSTTRKQDLARSLGASRYHIMDDLVQIQRLSTFY</sequence>
<dbReference type="GO" id="GO:0003676">
    <property type="term" value="F:nucleic acid binding"/>
    <property type="evidence" value="ECO:0007669"/>
    <property type="project" value="InterPro"/>
</dbReference>
<protein>
    <submittedName>
        <fullName evidence="7">DNA damage-binding protein 1</fullName>
    </submittedName>
</protein>
<dbReference type="Gene3D" id="2.130.10.10">
    <property type="entry name" value="YVTN repeat-like/Quinoprotein amine dehydrogenase"/>
    <property type="match status" value="3"/>
</dbReference>
<feature type="domain" description="RSE1/DDB1/CPSF1 first beta-propeller" evidence="4">
    <location>
        <begin position="14"/>
        <end position="392"/>
    </location>
</feature>
<feature type="domain" description="RSE1/DDB1/CPSF1 second beta-propeller" evidence="5">
    <location>
        <begin position="493"/>
        <end position="981"/>
    </location>
</feature>
<dbReference type="GO" id="GO:0005634">
    <property type="term" value="C:nucleus"/>
    <property type="evidence" value="ECO:0007669"/>
    <property type="project" value="UniProtKB-SubCell"/>
</dbReference>
<dbReference type="InterPro" id="IPR018846">
    <property type="entry name" value="Beta-prop_RSE1/DDB1/CPSF1_1st"/>
</dbReference>
<dbReference type="Pfam" id="PF10433">
    <property type="entry name" value="Beta-prop_RSE1_1st"/>
    <property type="match status" value="1"/>
</dbReference>
<dbReference type="Pfam" id="PF03178">
    <property type="entry name" value="CPSF_A"/>
    <property type="match status" value="1"/>
</dbReference>
<dbReference type="Pfam" id="PF23726">
    <property type="entry name" value="Beta-prop_RSE1_2nd"/>
    <property type="match status" value="1"/>
</dbReference>
<evidence type="ECO:0000256" key="1">
    <source>
        <dbReference type="ARBA" id="ARBA00004123"/>
    </source>
</evidence>
<evidence type="ECO:0000256" key="2">
    <source>
        <dbReference type="ARBA" id="ARBA00023242"/>
    </source>
</evidence>
<organism evidence="6 7">
    <name type="scientific">Haemonchus contortus</name>
    <name type="common">Barber pole worm</name>
    <dbReference type="NCBI Taxonomy" id="6289"/>
    <lineage>
        <taxon>Eukaryota</taxon>
        <taxon>Metazoa</taxon>
        <taxon>Ecdysozoa</taxon>
        <taxon>Nematoda</taxon>
        <taxon>Chromadorea</taxon>
        <taxon>Rhabditida</taxon>
        <taxon>Rhabditina</taxon>
        <taxon>Rhabditomorpha</taxon>
        <taxon>Strongyloidea</taxon>
        <taxon>Trichostrongylidae</taxon>
        <taxon>Haemonchus</taxon>
    </lineage>
</organism>
<dbReference type="InterPro" id="IPR058543">
    <property type="entry name" value="Beta-prop_RSE1/DDB1/CPSF1_2nd"/>
</dbReference>
<dbReference type="OrthoDB" id="6109at2759"/>
<reference evidence="7" key="1">
    <citation type="submission" date="2020-12" db="UniProtKB">
        <authorList>
            <consortium name="WormBaseParasite"/>
        </authorList>
    </citation>
    <scope>IDENTIFICATION</scope>
    <source>
        <strain evidence="7">MHco3</strain>
    </source>
</reference>
<dbReference type="Proteomes" id="UP000025227">
    <property type="component" value="Unplaced"/>
</dbReference>
<proteinExistence type="predicted"/>
<evidence type="ECO:0000313" key="6">
    <source>
        <dbReference type="Proteomes" id="UP000025227"/>
    </source>
</evidence>
<keyword evidence="2" id="KW-0539">Nucleus</keyword>
<evidence type="ECO:0000259" key="4">
    <source>
        <dbReference type="Pfam" id="PF10433"/>
    </source>
</evidence>
<evidence type="ECO:0000259" key="3">
    <source>
        <dbReference type="Pfam" id="PF03178"/>
    </source>
</evidence>
<keyword evidence="6" id="KW-1185">Reference proteome</keyword>
<feature type="domain" description="RSE1/DDB1/CPSF1 C-terminal" evidence="3">
    <location>
        <begin position="1054"/>
        <end position="1392"/>
    </location>
</feature>
<name>A0A7I4YKP0_HAECO</name>
<comment type="subcellular location">
    <subcellularLocation>
        <location evidence="1">Nucleus</location>
    </subcellularLocation>
</comment>
<dbReference type="WBParaSite" id="HCON_00113010-00001">
    <property type="protein sequence ID" value="HCON_00113010-00001"/>
    <property type="gene ID" value="HCON_00113010"/>
</dbReference>
<accession>A0A7I4YKP0</accession>
<dbReference type="InterPro" id="IPR050358">
    <property type="entry name" value="RSE1/DDB1/CFT1"/>
</dbReference>
<dbReference type="InterPro" id="IPR015943">
    <property type="entry name" value="WD40/YVTN_repeat-like_dom_sf"/>
</dbReference>
<evidence type="ECO:0000313" key="7">
    <source>
        <dbReference type="WBParaSite" id="HCON_00113010-00001"/>
    </source>
</evidence>
<dbReference type="InterPro" id="IPR004871">
    <property type="entry name" value="RSE1/DDB1/CPSF1_C"/>
</dbReference>
<dbReference type="OMA" id="PMTKFKL"/>
<evidence type="ECO:0000259" key="5">
    <source>
        <dbReference type="Pfam" id="PF23726"/>
    </source>
</evidence>